<dbReference type="AlphaFoldDB" id="A0A1G7ANY0"/>
<dbReference type="RefSeq" id="WP_143021747.1">
    <property type="nucleotide sequence ID" value="NZ_FNAU01000003.1"/>
</dbReference>
<evidence type="ECO:0000313" key="9">
    <source>
        <dbReference type="Proteomes" id="UP000182744"/>
    </source>
</evidence>
<name>A0A1G7ANY0_9ACTO</name>
<dbReference type="PROSITE" id="PS01039">
    <property type="entry name" value="SBP_BACTERIAL_3"/>
    <property type="match status" value="1"/>
</dbReference>
<reference evidence="9" key="1">
    <citation type="submission" date="2016-10" db="EMBL/GenBank/DDBJ databases">
        <authorList>
            <person name="Varghese N."/>
        </authorList>
    </citation>
    <scope>NUCLEOTIDE SEQUENCE [LARGE SCALE GENOMIC DNA]</scope>
    <source>
        <strain evidence="9">DSM 20639</strain>
    </source>
</reference>
<evidence type="ECO:0000313" key="8">
    <source>
        <dbReference type="EMBL" id="SDE16578.1"/>
    </source>
</evidence>
<evidence type="ECO:0000259" key="6">
    <source>
        <dbReference type="SMART" id="SM00062"/>
    </source>
</evidence>
<dbReference type="CDD" id="cd01004">
    <property type="entry name" value="PBP2_MidA_like"/>
    <property type="match status" value="1"/>
</dbReference>
<reference evidence="7" key="3">
    <citation type="submission" date="2023-10" db="EMBL/GenBank/DDBJ databases">
        <title>Whole Genome based description of the genera Actinobaculum and Actinotignum reveals a complex phylogenetic relationship within the species included in the genus Actinotignum.</title>
        <authorList>
            <person name="Jensen C.S."/>
            <person name="Dargis R."/>
            <person name="Kemp M."/>
            <person name="Christensen J.J."/>
        </authorList>
    </citation>
    <scope>NUCLEOTIDE SEQUENCE</scope>
    <source>
        <strain evidence="7">Actinobaculum_suis_CCUG19206T</strain>
    </source>
</reference>
<dbReference type="SMART" id="SM00062">
    <property type="entry name" value="PBPb"/>
    <property type="match status" value="1"/>
</dbReference>
<accession>A0A1G7ANY0</accession>
<evidence type="ECO:0000256" key="5">
    <source>
        <dbReference type="SAM" id="SignalP"/>
    </source>
</evidence>
<dbReference type="InterPro" id="IPR018313">
    <property type="entry name" value="SBP_3_CS"/>
</dbReference>
<dbReference type="Proteomes" id="UP001273799">
    <property type="component" value="Unassembled WGS sequence"/>
</dbReference>
<gene>
    <name evidence="7" type="ORF">R6G71_04900</name>
    <name evidence="8" type="ORF">SAMN05421878_10319</name>
</gene>
<dbReference type="EMBL" id="JAWNFU010000002">
    <property type="protein sequence ID" value="MDY5153385.1"/>
    <property type="molecule type" value="Genomic_DNA"/>
</dbReference>
<feature type="domain" description="Solute-binding protein family 3/N-terminal" evidence="6">
    <location>
        <begin position="61"/>
        <end position="289"/>
    </location>
</feature>
<feature type="chain" id="PRO_5010363800" evidence="5">
    <location>
        <begin position="28"/>
        <end position="302"/>
    </location>
</feature>
<evidence type="ECO:0000313" key="7">
    <source>
        <dbReference type="EMBL" id="MDY5153385.1"/>
    </source>
</evidence>
<dbReference type="Pfam" id="PF00497">
    <property type="entry name" value="SBP_bac_3"/>
    <property type="match status" value="1"/>
</dbReference>
<evidence type="ECO:0000256" key="3">
    <source>
        <dbReference type="ARBA" id="ARBA00022729"/>
    </source>
</evidence>
<comment type="similarity">
    <text evidence="2 4">Belongs to the bacterial solute-binding protein 3 family.</text>
</comment>
<evidence type="ECO:0000256" key="2">
    <source>
        <dbReference type="ARBA" id="ARBA00010333"/>
    </source>
</evidence>
<dbReference type="PANTHER" id="PTHR35936:SF17">
    <property type="entry name" value="ARGININE-BINDING EXTRACELLULAR PROTEIN ARTP"/>
    <property type="match status" value="1"/>
</dbReference>
<reference evidence="8" key="2">
    <citation type="submission" date="2016-10" db="EMBL/GenBank/DDBJ databases">
        <authorList>
            <person name="de Groot N.N."/>
        </authorList>
    </citation>
    <scope>NUCLEOTIDE SEQUENCE [LARGE SCALE GENOMIC DNA]</scope>
    <source>
        <strain evidence="8">DSM 20639</strain>
    </source>
</reference>
<keyword evidence="3 5" id="KW-0732">Signal</keyword>
<feature type="signal peptide" evidence="5">
    <location>
        <begin position="1"/>
        <end position="27"/>
    </location>
</feature>
<evidence type="ECO:0000256" key="1">
    <source>
        <dbReference type="ARBA" id="ARBA00004196"/>
    </source>
</evidence>
<sequence length="302" mass="32136">MNRTPARVAMAALVCFGLSACTPAVSAFDNDPGETGYDVSHIEAVPEIAAQVPENIRARGVLRNGASTNWPPLEYRKSDGQTPTGYEIDLTRALAKVMGLRDGTTQHTEFDALLPQIGTKFDVGLSGFTVTKERLQSFNMIAYSQAGTSWAVAAGNPAAFTPEDPCGFTIGVQTGTSQYDFLKETSAQCAAEGKPEITIMPMQSQAQISVKVASGQYDATLADSPVIGYSVVRTEGKLEHIGEEFDSAPQAVVVPLDDPELAQAVEDALNYLIDTGELEKILSYYGASGIALPHATLNPEVN</sequence>
<proteinExistence type="inferred from homology"/>
<dbReference type="GO" id="GO:0030313">
    <property type="term" value="C:cell envelope"/>
    <property type="evidence" value="ECO:0007669"/>
    <property type="project" value="UniProtKB-SubCell"/>
</dbReference>
<evidence type="ECO:0000256" key="4">
    <source>
        <dbReference type="RuleBase" id="RU003744"/>
    </source>
</evidence>
<dbReference type="Gene3D" id="3.40.190.10">
    <property type="entry name" value="Periplasmic binding protein-like II"/>
    <property type="match status" value="2"/>
</dbReference>
<protein>
    <submittedName>
        <fullName evidence="7">ABC transporter substrate-binding protein</fullName>
    </submittedName>
    <submittedName>
        <fullName evidence="8">Polar amino acid transport system substrate-binding protein</fullName>
    </submittedName>
</protein>
<dbReference type="InterPro" id="IPR001638">
    <property type="entry name" value="Solute-binding_3/MltF_N"/>
</dbReference>
<organism evidence="8 9">
    <name type="scientific">Actinobaculum suis</name>
    <dbReference type="NCBI Taxonomy" id="1657"/>
    <lineage>
        <taxon>Bacteria</taxon>
        <taxon>Bacillati</taxon>
        <taxon>Actinomycetota</taxon>
        <taxon>Actinomycetes</taxon>
        <taxon>Actinomycetales</taxon>
        <taxon>Actinomycetaceae</taxon>
        <taxon>Actinobaculum</taxon>
    </lineage>
</organism>
<dbReference type="PROSITE" id="PS51257">
    <property type="entry name" value="PROKAR_LIPOPROTEIN"/>
    <property type="match status" value="1"/>
</dbReference>
<keyword evidence="9" id="KW-1185">Reference proteome</keyword>
<dbReference type="PANTHER" id="PTHR35936">
    <property type="entry name" value="MEMBRANE-BOUND LYTIC MUREIN TRANSGLYCOSYLASE F"/>
    <property type="match status" value="1"/>
</dbReference>
<dbReference type="Proteomes" id="UP000182744">
    <property type="component" value="Unassembled WGS sequence"/>
</dbReference>
<dbReference type="EMBL" id="FNAU01000003">
    <property type="protein sequence ID" value="SDE16578.1"/>
    <property type="molecule type" value="Genomic_DNA"/>
</dbReference>
<comment type="subcellular location">
    <subcellularLocation>
        <location evidence="1">Cell envelope</location>
    </subcellularLocation>
</comment>
<dbReference type="SUPFAM" id="SSF53850">
    <property type="entry name" value="Periplasmic binding protein-like II"/>
    <property type="match status" value="1"/>
</dbReference>